<evidence type="ECO:0000313" key="2">
    <source>
        <dbReference type="EMBL" id="KAK6924349.1"/>
    </source>
</evidence>
<dbReference type="GO" id="GO:0005794">
    <property type="term" value="C:Golgi apparatus"/>
    <property type="evidence" value="ECO:0007669"/>
    <property type="project" value="TreeGrafter"/>
</dbReference>
<reference evidence="2 3" key="1">
    <citation type="submission" date="2023-12" db="EMBL/GenBank/DDBJ databases">
        <title>A high-quality genome assembly for Dillenia turbinata (Dilleniales).</title>
        <authorList>
            <person name="Chanderbali A."/>
        </authorList>
    </citation>
    <scope>NUCLEOTIDE SEQUENCE [LARGE SCALE GENOMIC DNA]</scope>
    <source>
        <strain evidence="2">LSX21</strain>
        <tissue evidence="2">Leaf</tissue>
    </source>
</reference>
<protein>
    <submittedName>
        <fullName evidence="2">Protein CONTINUOUS VASCULAR RING 1-like</fullName>
    </submittedName>
</protein>
<organism evidence="2 3">
    <name type="scientific">Dillenia turbinata</name>
    <dbReference type="NCBI Taxonomy" id="194707"/>
    <lineage>
        <taxon>Eukaryota</taxon>
        <taxon>Viridiplantae</taxon>
        <taxon>Streptophyta</taxon>
        <taxon>Embryophyta</taxon>
        <taxon>Tracheophyta</taxon>
        <taxon>Spermatophyta</taxon>
        <taxon>Magnoliopsida</taxon>
        <taxon>eudicotyledons</taxon>
        <taxon>Gunneridae</taxon>
        <taxon>Pentapetalae</taxon>
        <taxon>Dilleniales</taxon>
        <taxon>Dilleniaceae</taxon>
        <taxon>Dillenia</taxon>
    </lineage>
</organism>
<gene>
    <name evidence="2" type="ORF">RJ641_010549</name>
</gene>
<evidence type="ECO:0000313" key="3">
    <source>
        <dbReference type="Proteomes" id="UP001370490"/>
    </source>
</evidence>
<feature type="transmembrane region" description="Helical" evidence="1">
    <location>
        <begin position="20"/>
        <end position="45"/>
    </location>
</feature>
<keyword evidence="1" id="KW-0472">Membrane</keyword>
<dbReference type="InterPro" id="IPR007462">
    <property type="entry name" value="COV1-like"/>
</dbReference>
<evidence type="ECO:0000256" key="1">
    <source>
        <dbReference type="SAM" id="Phobius"/>
    </source>
</evidence>
<dbReference type="AlphaFoldDB" id="A0AAN8V3Q0"/>
<comment type="caution">
    <text evidence="2">The sequence shown here is derived from an EMBL/GenBank/DDBJ whole genome shotgun (WGS) entry which is preliminary data.</text>
</comment>
<dbReference type="Pfam" id="PF04367">
    <property type="entry name" value="DUF502"/>
    <property type="match status" value="1"/>
</dbReference>
<proteinExistence type="predicted"/>
<dbReference type="PANTHER" id="PTHR31876">
    <property type="entry name" value="COV-LIKE PROTEIN 1"/>
    <property type="match status" value="1"/>
</dbReference>
<dbReference type="EMBL" id="JBAMMX010000017">
    <property type="protein sequence ID" value="KAK6924349.1"/>
    <property type="molecule type" value="Genomic_DNA"/>
</dbReference>
<keyword evidence="1" id="KW-0812">Transmembrane</keyword>
<keyword evidence="1" id="KW-1133">Transmembrane helix</keyword>
<sequence>MSFWYRFAVSLPSHSTPLGGLGNFTFISFIFLSVFMSSWLGTSVLNIGQWFIRKVPFMSTIYATLKQMSSAISPDIHALVNLQKNSGPKELCCVYVPTSHYYVGDVFLIEPHDVIPPNPSVLRRNSRNSEYSWVWVRSSSNLVNWLSVNLATSSQPSTFAASSSLTRVSNSFSSSSAMDFDIGDESPFFALRASSDSSSTFKSSNLTSTFSLLISFTTNLIKVVADMAHRNEVITVLGERYQDNKT</sequence>
<accession>A0AAN8V3Q0</accession>
<keyword evidence="3" id="KW-1185">Reference proteome</keyword>
<dbReference type="Proteomes" id="UP001370490">
    <property type="component" value="Unassembled WGS sequence"/>
</dbReference>
<dbReference type="PANTHER" id="PTHR31876:SF15">
    <property type="entry name" value="COV-LIKE PROTEIN 1"/>
    <property type="match status" value="1"/>
</dbReference>
<name>A0AAN8V3Q0_9MAGN</name>